<proteinExistence type="predicted"/>
<dbReference type="InterPro" id="IPR004919">
    <property type="entry name" value="GmrSD_N"/>
</dbReference>
<dbReference type="RefSeq" id="WP_207673405.1">
    <property type="nucleotide sequence ID" value="NZ_JAFREM010000015.1"/>
</dbReference>
<keyword evidence="3" id="KW-1185">Reference proteome</keyword>
<dbReference type="EMBL" id="JAFREM010000015">
    <property type="protein sequence ID" value="MBO1306479.1"/>
    <property type="molecule type" value="Genomic_DNA"/>
</dbReference>
<reference evidence="2 3" key="1">
    <citation type="submission" date="2021-03" db="EMBL/GenBank/DDBJ databases">
        <title>Enterococcal diversity collection.</title>
        <authorList>
            <person name="Gilmore M.S."/>
            <person name="Schwartzman J."/>
            <person name="Van Tyne D."/>
            <person name="Martin M."/>
            <person name="Earl A.M."/>
            <person name="Manson A.L."/>
            <person name="Straub T."/>
            <person name="Salamzade R."/>
            <person name="Saavedra J."/>
            <person name="Lebreton F."/>
            <person name="Prichula J."/>
            <person name="Schaufler K."/>
            <person name="Gaca A."/>
            <person name="Sgardioli B."/>
            <person name="Wagenaar J."/>
            <person name="Strong T."/>
        </authorList>
    </citation>
    <scope>NUCLEOTIDE SEQUENCE [LARGE SCALE GENOMIC DNA]</scope>
    <source>
        <strain evidence="2 3">669A</strain>
    </source>
</reference>
<dbReference type="PANTHER" id="PTHR37292:SF2">
    <property type="entry name" value="DUF262 DOMAIN-CONTAINING PROTEIN"/>
    <property type="match status" value="1"/>
</dbReference>
<evidence type="ECO:0000259" key="1">
    <source>
        <dbReference type="Pfam" id="PF03235"/>
    </source>
</evidence>
<feature type="domain" description="GmrSD restriction endonucleases N-terminal" evidence="1">
    <location>
        <begin position="11"/>
        <end position="215"/>
    </location>
</feature>
<accession>A0ABS3LA23</accession>
<gene>
    <name evidence="2" type="ORF">JZO70_09920</name>
</gene>
<dbReference type="Pfam" id="PF03235">
    <property type="entry name" value="GmrSD_N"/>
    <property type="match status" value="1"/>
</dbReference>
<dbReference type="PANTHER" id="PTHR37292">
    <property type="entry name" value="VNG6097C"/>
    <property type="match status" value="1"/>
</dbReference>
<name>A0ABS3LA23_9ENTE</name>
<comment type="caution">
    <text evidence="2">The sequence shown here is derived from an EMBL/GenBank/DDBJ whole genome shotgun (WGS) entry which is preliminary data.</text>
</comment>
<evidence type="ECO:0000313" key="3">
    <source>
        <dbReference type="Proteomes" id="UP000664601"/>
    </source>
</evidence>
<evidence type="ECO:0000313" key="2">
    <source>
        <dbReference type="EMBL" id="MBO1306479.1"/>
    </source>
</evidence>
<organism evidence="2 3">
    <name type="scientific">Candidatus Enterococcus moelleringii</name>
    <dbReference type="NCBI Taxonomy" id="2815325"/>
    <lineage>
        <taxon>Bacteria</taxon>
        <taxon>Bacillati</taxon>
        <taxon>Bacillota</taxon>
        <taxon>Bacilli</taxon>
        <taxon>Lactobacillales</taxon>
        <taxon>Enterococcaceae</taxon>
        <taxon>Enterococcus</taxon>
    </lineage>
</organism>
<protein>
    <submittedName>
        <fullName evidence="2">DUF262 domain-containing protein</fullName>
    </submittedName>
</protein>
<dbReference type="Proteomes" id="UP000664601">
    <property type="component" value="Unassembled WGS sequence"/>
</dbReference>
<sequence>MDKYTVTNIKVGNLLSDAQIGNIAIPEIQRPFVWKKSKVRDLIDSLYKNYPVGYIITWKSPDVKIKDGISSNGRLILIDGQQRITALSTSLNKIEIVNSKYKKERIVISFNPKTEEFKVRDRGTERGKEWITDIADAMDAGRKFINKYLDNNGIETDEEADLISDRIEKLKQIKNSDVGNITLDASLPIDVVTEIFIRINDAGVKLSQADFTMSKIAIYEKTSGDEYGMYLRKFIDYFCELATSSDRLTQIKKNDKAFSSSPYWKKVEWIASDNNESYIPTYNDILRVVSLVEFNRGKLGDLVALLSGRDFEERNYKASIAEDSFAKLEVGIDKYTKKINFEHFVQDILWNLGFKDSGISISQNAINYAYAMYLRGKDVGVEDGNLKSLIRRLLVISLLTQRHSGSFESRWTADFQRIRATEDLVDFVATLERQNLTDVFWTDTLPSRFDNTVLTSPDWALYTLAQKYLGNQSFLSKTLVRDMKTAQIHHVFPKAYLVKHGYSHKSMYNKLANYVYLHDQINNKISDRSPREYFSEIQKYDNAYSNEMKSAEELGNNLMENDIPLDLTEGEVAFYPNFLKERQNLMALKIRQYYKKL</sequence>